<dbReference type="Pfam" id="PF09334">
    <property type="entry name" value="tRNA-synt_1g"/>
    <property type="match status" value="1"/>
</dbReference>
<dbReference type="InterPro" id="IPR002302">
    <property type="entry name" value="Leu-tRNA-ligase"/>
</dbReference>
<keyword evidence="4" id="KW-0547">Nucleotide-binding</keyword>
<protein>
    <recommendedName>
        <fullName evidence="2">leucine--tRNA ligase</fullName>
        <ecNumber evidence="2">6.1.1.4</ecNumber>
    </recommendedName>
</protein>
<dbReference type="PANTHER" id="PTHR43740">
    <property type="entry name" value="LEUCYL-TRNA SYNTHETASE"/>
    <property type="match status" value="1"/>
</dbReference>
<evidence type="ECO:0000256" key="3">
    <source>
        <dbReference type="ARBA" id="ARBA00022598"/>
    </source>
</evidence>
<dbReference type="GO" id="GO:0005524">
    <property type="term" value="F:ATP binding"/>
    <property type="evidence" value="ECO:0007669"/>
    <property type="project" value="UniProtKB-KW"/>
</dbReference>
<accession>A0A1L8ZCP7</accession>
<feature type="non-terminal residue" evidence="9">
    <location>
        <position position="126"/>
    </location>
</feature>
<dbReference type="EMBL" id="JNBW01000099">
    <property type="protein sequence ID" value="OJH15534.1"/>
    <property type="molecule type" value="Genomic_DNA"/>
</dbReference>
<reference evidence="9" key="2">
    <citation type="submission" date="2015-07" db="EMBL/GenBank/DDBJ databases">
        <authorList>
            <person name="Noorani M."/>
        </authorList>
    </citation>
    <scope>NUCLEOTIDE SEQUENCE</scope>
    <source>
        <strain evidence="9">CO275</strain>
    </source>
</reference>
<evidence type="ECO:0000256" key="4">
    <source>
        <dbReference type="ARBA" id="ARBA00022741"/>
    </source>
</evidence>
<evidence type="ECO:0000256" key="1">
    <source>
        <dbReference type="ARBA" id="ARBA00005594"/>
    </source>
</evidence>
<reference evidence="9" key="1">
    <citation type="journal article" date="2015" name="Microbiology">
        <title>Similarities in murine infection and immune response to Borrelia bissettii and Borrelia burgdorferi sensu stricto.</title>
        <authorList>
            <person name="Leydet B.F.Jr."/>
            <person name="Liang F.T."/>
        </authorList>
    </citation>
    <scope>NUCLEOTIDE SEQUENCE [LARGE SCALE GENOMIC DNA]</scope>
    <source>
        <strain evidence="9">CO275</strain>
    </source>
</reference>
<dbReference type="PANTHER" id="PTHR43740:SF2">
    <property type="entry name" value="LEUCINE--TRNA LIGASE, MITOCHONDRIAL"/>
    <property type="match status" value="1"/>
</dbReference>
<dbReference type="SUPFAM" id="SSF52374">
    <property type="entry name" value="Nucleotidylyl transferase"/>
    <property type="match status" value="1"/>
</dbReference>
<evidence type="ECO:0000256" key="6">
    <source>
        <dbReference type="ARBA" id="ARBA00022917"/>
    </source>
</evidence>
<evidence type="ECO:0000313" key="9">
    <source>
        <dbReference type="EMBL" id="OJH15534.1"/>
    </source>
</evidence>
<keyword evidence="5" id="KW-0067">ATP-binding</keyword>
<dbReference type="EC" id="6.1.1.4" evidence="2"/>
<keyword evidence="6" id="KW-0648">Protein biosynthesis</keyword>
<keyword evidence="3" id="KW-0436">Ligase</keyword>
<gene>
    <name evidence="9" type="ORF">ER70_02145</name>
</gene>
<evidence type="ECO:0000256" key="5">
    <source>
        <dbReference type="ARBA" id="ARBA00022840"/>
    </source>
</evidence>
<dbReference type="PROSITE" id="PS00178">
    <property type="entry name" value="AA_TRNA_LIGASE_I"/>
    <property type="match status" value="1"/>
</dbReference>
<dbReference type="AlphaFoldDB" id="A0A1L8ZCP7"/>
<dbReference type="GO" id="GO:0006429">
    <property type="term" value="P:leucyl-tRNA aminoacylation"/>
    <property type="evidence" value="ECO:0007669"/>
    <property type="project" value="InterPro"/>
</dbReference>
<dbReference type="GO" id="GO:0005829">
    <property type="term" value="C:cytosol"/>
    <property type="evidence" value="ECO:0007669"/>
    <property type="project" value="TreeGrafter"/>
</dbReference>
<dbReference type="InterPro" id="IPR015413">
    <property type="entry name" value="Methionyl/Leucyl_tRNA_Synth"/>
</dbReference>
<dbReference type="InterPro" id="IPR001412">
    <property type="entry name" value="aa-tRNA-synth_I_CS"/>
</dbReference>
<dbReference type="Gene3D" id="3.40.50.620">
    <property type="entry name" value="HUPs"/>
    <property type="match status" value="1"/>
</dbReference>
<sequence length="126" mass="14833">MSKYEFIKIEKKWQEFWDNNKTYKVEEDPNIPKEKRLYILDMFPYPSANGLHVGHPEGYTATDIFGRYKLLNGFHVLHPIGFDSFGLPAENYAIQTGTHPQKSTEENINKFKKQIKALGFAYDWDR</sequence>
<dbReference type="InterPro" id="IPR014729">
    <property type="entry name" value="Rossmann-like_a/b/a_fold"/>
</dbReference>
<comment type="caution">
    <text evidence="9">The sequence shown here is derived from an EMBL/GenBank/DDBJ whole genome shotgun (WGS) entry which is preliminary data.</text>
</comment>
<dbReference type="GO" id="GO:0004823">
    <property type="term" value="F:leucine-tRNA ligase activity"/>
    <property type="evidence" value="ECO:0007669"/>
    <property type="project" value="UniProtKB-EC"/>
</dbReference>
<keyword evidence="7" id="KW-0030">Aminoacyl-tRNA synthetase</keyword>
<dbReference type="OrthoDB" id="9810365at2"/>
<dbReference type="Gene3D" id="1.10.730.10">
    <property type="entry name" value="Isoleucyl-tRNA Synthetase, Domain 1"/>
    <property type="match status" value="1"/>
</dbReference>
<feature type="domain" description="Methionyl/Leucyl tRNA synthetase" evidence="8">
    <location>
        <begin position="43"/>
        <end position="123"/>
    </location>
</feature>
<proteinExistence type="inferred from homology"/>
<organism evidence="9">
    <name type="scientific">Borrelia bissettiae</name>
    <name type="common">Borreliella bissettiae</name>
    <dbReference type="NCBI Taxonomy" id="64897"/>
    <lineage>
        <taxon>Bacteria</taxon>
        <taxon>Pseudomonadati</taxon>
        <taxon>Spirochaetota</taxon>
        <taxon>Spirochaetia</taxon>
        <taxon>Spirochaetales</taxon>
        <taxon>Borreliaceae</taxon>
        <taxon>Borreliella</taxon>
    </lineage>
</organism>
<evidence type="ECO:0000259" key="8">
    <source>
        <dbReference type="Pfam" id="PF09334"/>
    </source>
</evidence>
<evidence type="ECO:0000256" key="2">
    <source>
        <dbReference type="ARBA" id="ARBA00013164"/>
    </source>
</evidence>
<evidence type="ECO:0000256" key="7">
    <source>
        <dbReference type="ARBA" id="ARBA00023146"/>
    </source>
</evidence>
<comment type="similarity">
    <text evidence="1">Belongs to the class-I aminoacyl-tRNA synthetase family.</text>
</comment>
<name>A0A1L8ZCP7_BORBI</name>